<evidence type="ECO:0000313" key="2">
    <source>
        <dbReference type="EMBL" id="ELZ22404.1"/>
    </source>
</evidence>
<feature type="transmembrane region" description="Helical" evidence="1">
    <location>
        <begin position="75"/>
        <end position="95"/>
    </location>
</feature>
<name>M0CKK2_9EURY</name>
<dbReference type="AlphaFoldDB" id="M0CKK2"/>
<protein>
    <submittedName>
        <fullName evidence="2">Uncharacterized protein</fullName>
    </submittedName>
</protein>
<proteinExistence type="predicted"/>
<comment type="caution">
    <text evidence="2">The sequence shown here is derived from an EMBL/GenBank/DDBJ whole genome shotgun (WGS) entry which is preliminary data.</text>
</comment>
<evidence type="ECO:0000256" key="1">
    <source>
        <dbReference type="SAM" id="Phobius"/>
    </source>
</evidence>
<keyword evidence="1" id="KW-0812">Transmembrane</keyword>
<evidence type="ECO:0000313" key="3">
    <source>
        <dbReference type="Proteomes" id="UP000011626"/>
    </source>
</evidence>
<keyword evidence="3" id="KW-1185">Reference proteome</keyword>
<feature type="transmembrane region" description="Helical" evidence="1">
    <location>
        <begin position="48"/>
        <end position="69"/>
    </location>
</feature>
<dbReference type="OrthoDB" id="383903at2157"/>
<organism evidence="2 3">
    <name type="scientific">Halosimplex carlsbadense 2-9-1</name>
    <dbReference type="NCBI Taxonomy" id="797114"/>
    <lineage>
        <taxon>Archaea</taxon>
        <taxon>Methanobacteriati</taxon>
        <taxon>Methanobacteriota</taxon>
        <taxon>Stenosarchaea group</taxon>
        <taxon>Halobacteria</taxon>
        <taxon>Halobacteriales</taxon>
        <taxon>Haloarculaceae</taxon>
        <taxon>Halosimplex</taxon>
    </lineage>
</organism>
<accession>M0CKK2</accession>
<gene>
    <name evidence="2" type="ORF">C475_17868</name>
</gene>
<dbReference type="Proteomes" id="UP000011626">
    <property type="component" value="Unassembled WGS sequence"/>
</dbReference>
<reference evidence="2 3" key="1">
    <citation type="journal article" date="2014" name="PLoS Genet.">
        <title>Phylogenetically driven sequencing of extremely halophilic archaea reveals strategies for static and dynamic osmo-response.</title>
        <authorList>
            <person name="Becker E.A."/>
            <person name="Seitzer P.M."/>
            <person name="Tritt A."/>
            <person name="Larsen D."/>
            <person name="Krusor M."/>
            <person name="Yao A.I."/>
            <person name="Wu D."/>
            <person name="Madern D."/>
            <person name="Eisen J.A."/>
            <person name="Darling A.E."/>
            <person name="Facciotti M.T."/>
        </authorList>
    </citation>
    <scope>NUCLEOTIDE SEQUENCE [LARGE SCALE GENOMIC DNA]</scope>
    <source>
        <strain evidence="2 3">2-9-1</strain>
    </source>
</reference>
<dbReference type="STRING" id="797114.C475_17868"/>
<sequence>MTFNVEEKHAVGGAGAAMVVPTVVDMVGLDELLVSLADAVFEGDRGSAAFVTGIGSSVIGAGMILGAILSDIDDWLGVIIAGLGVGFTGVGLRAFGEGGA</sequence>
<dbReference type="EMBL" id="AOIU01000036">
    <property type="protein sequence ID" value="ELZ22404.1"/>
    <property type="molecule type" value="Genomic_DNA"/>
</dbReference>
<keyword evidence="1" id="KW-0472">Membrane</keyword>
<keyword evidence="1" id="KW-1133">Transmembrane helix</keyword>
<dbReference type="RefSeq" id="WP_006885240.1">
    <property type="nucleotide sequence ID" value="NZ_AOIU01000036.1"/>
</dbReference>